<dbReference type="AlphaFoldDB" id="X1NRU8"/>
<dbReference type="EMBL" id="BARV01040845">
    <property type="protein sequence ID" value="GAI46782.1"/>
    <property type="molecule type" value="Genomic_DNA"/>
</dbReference>
<sequence>MDKQAFNALKQLFLMSNVDLSEPRPSEPRPIDPALVLNDVVDVAARA</sequence>
<reference evidence="1" key="1">
    <citation type="journal article" date="2014" name="Front. Microbiol.">
        <title>High frequency of phylogenetically diverse reductive dehalogenase-homologous genes in deep subseafloor sedimentary metagenomes.</title>
        <authorList>
            <person name="Kawai M."/>
            <person name="Futagami T."/>
            <person name="Toyoda A."/>
            <person name="Takaki Y."/>
            <person name="Nishi S."/>
            <person name="Hori S."/>
            <person name="Arai W."/>
            <person name="Tsubouchi T."/>
            <person name="Morono Y."/>
            <person name="Uchiyama I."/>
            <person name="Ito T."/>
            <person name="Fujiyama A."/>
            <person name="Inagaki F."/>
            <person name="Takami H."/>
        </authorList>
    </citation>
    <scope>NUCLEOTIDE SEQUENCE</scope>
    <source>
        <strain evidence="1">Expedition CK06-06</strain>
    </source>
</reference>
<feature type="non-terminal residue" evidence="1">
    <location>
        <position position="47"/>
    </location>
</feature>
<name>X1NRU8_9ZZZZ</name>
<gene>
    <name evidence="1" type="ORF">S06H3_62087</name>
</gene>
<proteinExistence type="predicted"/>
<comment type="caution">
    <text evidence="1">The sequence shown here is derived from an EMBL/GenBank/DDBJ whole genome shotgun (WGS) entry which is preliminary data.</text>
</comment>
<protein>
    <submittedName>
        <fullName evidence="1">Uncharacterized protein</fullName>
    </submittedName>
</protein>
<accession>X1NRU8</accession>
<evidence type="ECO:0000313" key="1">
    <source>
        <dbReference type="EMBL" id="GAI46782.1"/>
    </source>
</evidence>
<organism evidence="1">
    <name type="scientific">marine sediment metagenome</name>
    <dbReference type="NCBI Taxonomy" id="412755"/>
    <lineage>
        <taxon>unclassified sequences</taxon>
        <taxon>metagenomes</taxon>
        <taxon>ecological metagenomes</taxon>
    </lineage>
</organism>